<protein>
    <submittedName>
        <fullName evidence="2">Uncharacterized protein</fullName>
    </submittedName>
</protein>
<dbReference type="OrthoDB" id="9933243at2"/>
<keyword evidence="3" id="KW-1185">Reference proteome</keyword>
<gene>
    <name evidence="2" type="ORF">E9998_00150</name>
</gene>
<name>A0A4S8PQ34_9ACTN</name>
<evidence type="ECO:0000256" key="1">
    <source>
        <dbReference type="SAM" id="MobiDB-lite"/>
    </source>
</evidence>
<feature type="compositionally biased region" description="Polar residues" evidence="1">
    <location>
        <begin position="77"/>
        <end position="86"/>
    </location>
</feature>
<evidence type="ECO:0000313" key="3">
    <source>
        <dbReference type="Proteomes" id="UP000305792"/>
    </source>
</evidence>
<organism evidence="2 3">
    <name type="scientific">Glycomyces paridis</name>
    <dbReference type="NCBI Taxonomy" id="2126555"/>
    <lineage>
        <taxon>Bacteria</taxon>
        <taxon>Bacillati</taxon>
        <taxon>Actinomycetota</taxon>
        <taxon>Actinomycetes</taxon>
        <taxon>Glycomycetales</taxon>
        <taxon>Glycomycetaceae</taxon>
        <taxon>Glycomyces</taxon>
    </lineage>
</organism>
<feature type="region of interest" description="Disordered" evidence="1">
    <location>
        <begin position="67"/>
        <end position="86"/>
    </location>
</feature>
<sequence>MDTTEPPADFYESDLAFGEKRIGEMWEHEAYTLRFNLPAGLSFREADSLAHRIVVEIADRYTGAAESGSLGREFDSGVSTSLSRKPGSTISGVTSLAAMRELQRRAGLA</sequence>
<dbReference type="Proteomes" id="UP000305792">
    <property type="component" value="Unassembled WGS sequence"/>
</dbReference>
<dbReference type="RefSeq" id="WP_136527692.1">
    <property type="nucleotide sequence ID" value="NZ_STGX01000001.1"/>
</dbReference>
<accession>A0A4S8PQ34</accession>
<reference evidence="2 3" key="1">
    <citation type="journal article" date="2018" name="Int. J. Syst. Evol. Microbiol.">
        <title>Glycomyces paridis sp. nov., isolated from the medicinal plant Paris polyphylla.</title>
        <authorList>
            <person name="Fang X.M."/>
            <person name="Bai J.L."/>
            <person name="Su J."/>
            <person name="Zhao L.L."/>
            <person name="Liu H.Y."/>
            <person name="Ma B.P."/>
            <person name="Zhang Y.Q."/>
            <person name="Yu L.Y."/>
        </authorList>
    </citation>
    <scope>NUCLEOTIDE SEQUENCE [LARGE SCALE GENOMIC DNA]</scope>
    <source>
        <strain evidence="2 3">CPCC 204357</strain>
    </source>
</reference>
<comment type="caution">
    <text evidence="2">The sequence shown here is derived from an EMBL/GenBank/DDBJ whole genome shotgun (WGS) entry which is preliminary data.</text>
</comment>
<evidence type="ECO:0000313" key="2">
    <source>
        <dbReference type="EMBL" id="THV31915.1"/>
    </source>
</evidence>
<dbReference type="AlphaFoldDB" id="A0A4S8PQ34"/>
<dbReference type="EMBL" id="STGX01000001">
    <property type="protein sequence ID" value="THV31915.1"/>
    <property type="molecule type" value="Genomic_DNA"/>
</dbReference>
<proteinExistence type="predicted"/>